<gene>
    <name evidence="1" type="ORF">EBT44_07615</name>
</gene>
<dbReference type="EMBL" id="RFXN01000248">
    <property type="protein sequence ID" value="NBR94656.1"/>
    <property type="molecule type" value="Genomic_DNA"/>
</dbReference>
<organism evidence="1 2">
    <name type="scientific">Candidatus Fonsibacter lacus</name>
    <dbReference type="NCBI Taxonomy" id="2576439"/>
    <lineage>
        <taxon>Bacteria</taxon>
        <taxon>Pseudomonadati</taxon>
        <taxon>Pseudomonadota</taxon>
        <taxon>Alphaproteobacteria</taxon>
        <taxon>Candidatus Pelagibacterales</taxon>
        <taxon>Candidatus Pelagibacterales incertae sedis</taxon>
        <taxon>Candidatus Fonsibacter</taxon>
    </lineage>
</organism>
<dbReference type="Proteomes" id="UP000740727">
    <property type="component" value="Unassembled WGS sequence"/>
</dbReference>
<proteinExistence type="predicted"/>
<evidence type="ECO:0000313" key="1">
    <source>
        <dbReference type="EMBL" id="NBR94656.1"/>
    </source>
</evidence>
<evidence type="ECO:0000313" key="2">
    <source>
        <dbReference type="Proteomes" id="UP000740727"/>
    </source>
</evidence>
<evidence type="ECO:0008006" key="3">
    <source>
        <dbReference type="Google" id="ProtNLM"/>
    </source>
</evidence>
<protein>
    <recommendedName>
        <fullName evidence="3">DUF2190 domain-containing protein</fullName>
    </recommendedName>
</protein>
<reference evidence="1" key="1">
    <citation type="submission" date="2018-10" db="EMBL/GenBank/DDBJ databases">
        <title>Iterative Subtractive Binning of Freshwater Chronoseries Metagenomes Recovers Nearly Complete Genomes from over Four Hundred Novel Species.</title>
        <authorList>
            <person name="Rodriguez-R L.M."/>
            <person name="Tsementzi D."/>
            <person name="Luo C."/>
            <person name="Konstantinidis K.T."/>
        </authorList>
    </citation>
    <scope>NUCLEOTIDE SEQUENCE</scope>
    <source>
        <strain evidence="1">WB5_2A_028</strain>
    </source>
</reference>
<name>A0A965GEG7_9PROT</name>
<sequence>MAYEISNYSVKVTLVAGADLSSKQYTFVKLDASGQAVAAAAATDIPIGVLQNAPTSGQEAEVLVVGGTKIVAGAAIGEGALVGTSATGKAVALVAGTDTTKYVVGTLLTESAADGNIVTAVINCAGPSRAA</sequence>
<accession>A0A965GEG7</accession>
<comment type="caution">
    <text evidence="1">The sequence shown here is derived from an EMBL/GenBank/DDBJ whole genome shotgun (WGS) entry which is preliminary data.</text>
</comment>
<dbReference type="AlphaFoldDB" id="A0A965GEG7"/>